<dbReference type="EMBL" id="CP002382">
    <property type="protein sequence ID" value="AEP08759.1"/>
    <property type="molecule type" value="Genomic_DNA"/>
</dbReference>
<dbReference type="Proteomes" id="UP000009286">
    <property type="component" value="Chromosome"/>
</dbReference>
<evidence type="ECO:0000259" key="7">
    <source>
        <dbReference type="Pfam" id="PF25917"/>
    </source>
</evidence>
<keyword evidence="11" id="KW-1185">Reference proteome</keyword>
<dbReference type="OrthoDB" id="9791520at2"/>
<dbReference type="Pfam" id="PF25967">
    <property type="entry name" value="RND-MFP_C"/>
    <property type="match status" value="1"/>
</dbReference>
<dbReference type="RefSeq" id="WP_014101982.1">
    <property type="nucleotide sequence ID" value="NC_016026.1"/>
</dbReference>
<dbReference type="PANTHER" id="PTHR30469:SF33">
    <property type="entry name" value="SLR1207 PROTEIN"/>
    <property type="match status" value="1"/>
</dbReference>
<dbReference type="KEGG" id="mai:MICA_415"/>
<organism evidence="10 11">
    <name type="scientific">Micavibrio aeruginosavorus (strain ARL-13)</name>
    <dbReference type="NCBI Taxonomy" id="856793"/>
    <lineage>
        <taxon>Bacteria</taxon>
        <taxon>Pseudomonadati</taxon>
        <taxon>Bdellovibrionota</taxon>
        <taxon>Bdellovibrionia</taxon>
        <taxon>Bdellovibrionales</taxon>
        <taxon>Pseudobdellovibrionaceae</taxon>
        <taxon>Micavibrio</taxon>
    </lineage>
</organism>
<dbReference type="GO" id="GO:0030313">
    <property type="term" value="C:cell envelope"/>
    <property type="evidence" value="ECO:0007669"/>
    <property type="project" value="UniProtKB-SubCell"/>
</dbReference>
<dbReference type="SUPFAM" id="SSF111369">
    <property type="entry name" value="HlyD-like secretion proteins"/>
    <property type="match status" value="1"/>
</dbReference>
<sequence length="395" mass="42729">MSVNSPKRRRFKFVLITLLVLVAVGAGAWFAWKAPASKNPAATMMTVQVQTTTVDDVVTAQGKLEPRDYVDVGAQVSGQLEKIHFELGDVVKAGDLLAEIDPEVYEKRVEADEAALKRLQAQRLQQEASVLQAQQKFDRNKKLVKDKAVSQENFQDAETALKIAQAQLAALDAQIAEAQSTLEGDQANLGYTKIYAPMDGTVVVQSVQEGQTLNASQQAPTLVQLANLDTMTVRAQVAEADIMRLKPGMDVSFTTLGSQGRTWTGTVRQILPSPETINDVVLYNVLVDVDNKDRQLMTGMSTQMFFAINKAENVLALPVSALGKRVPDQDGEDTLAYSVRVVQGRKIEDRAVQIGLMNRTMAEVKSGLSAGDEIALPLAVASSSSGGGFRGGPRL</sequence>
<evidence type="ECO:0000256" key="1">
    <source>
        <dbReference type="ARBA" id="ARBA00004196"/>
    </source>
</evidence>
<evidence type="ECO:0000256" key="4">
    <source>
        <dbReference type="ARBA" id="ARBA00023054"/>
    </source>
</evidence>
<dbReference type="eggNOG" id="COG0845">
    <property type="taxonomic scope" value="Bacteria"/>
</dbReference>
<evidence type="ECO:0000259" key="6">
    <source>
        <dbReference type="Pfam" id="PF25876"/>
    </source>
</evidence>
<evidence type="ECO:0000259" key="8">
    <source>
        <dbReference type="Pfam" id="PF25954"/>
    </source>
</evidence>
<dbReference type="Pfam" id="PF25917">
    <property type="entry name" value="BSH_RND"/>
    <property type="match status" value="1"/>
</dbReference>
<dbReference type="Pfam" id="PF25876">
    <property type="entry name" value="HH_MFP_RND"/>
    <property type="match status" value="1"/>
</dbReference>
<dbReference type="GO" id="GO:0019898">
    <property type="term" value="C:extrinsic component of membrane"/>
    <property type="evidence" value="ECO:0007669"/>
    <property type="project" value="InterPro"/>
</dbReference>
<dbReference type="Gene3D" id="2.40.50.100">
    <property type="match status" value="1"/>
</dbReference>
<dbReference type="Gene3D" id="2.40.30.170">
    <property type="match status" value="1"/>
</dbReference>
<evidence type="ECO:0000256" key="2">
    <source>
        <dbReference type="ARBA" id="ARBA00009477"/>
    </source>
</evidence>
<dbReference type="AlphaFoldDB" id="G2KS76"/>
<feature type="coiled-coil region" evidence="5">
    <location>
        <begin position="109"/>
        <end position="188"/>
    </location>
</feature>
<accession>G2KS76</accession>
<keyword evidence="4 5" id="KW-0175">Coiled coil</keyword>
<dbReference type="InterPro" id="IPR030190">
    <property type="entry name" value="MacA_alpha-hairpin_sf"/>
</dbReference>
<comment type="similarity">
    <text evidence="2">Belongs to the membrane fusion protein (MFP) (TC 8.A.1) family.</text>
</comment>
<dbReference type="PANTHER" id="PTHR30469">
    <property type="entry name" value="MULTIDRUG RESISTANCE PROTEIN MDTA"/>
    <property type="match status" value="1"/>
</dbReference>
<feature type="domain" description="Multidrug resistance protein MdtA-like C-terminal permuted SH3" evidence="9">
    <location>
        <begin position="313"/>
        <end position="374"/>
    </location>
</feature>
<dbReference type="InterPro" id="IPR006143">
    <property type="entry name" value="RND_pump_MFP"/>
</dbReference>
<gene>
    <name evidence="10" type="ordered locus">MICA_415</name>
</gene>
<dbReference type="GO" id="GO:1990281">
    <property type="term" value="C:efflux pump complex"/>
    <property type="evidence" value="ECO:0007669"/>
    <property type="project" value="TreeGrafter"/>
</dbReference>
<dbReference type="HOGENOM" id="CLU_018816_14_1_5"/>
<dbReference type="GO" id="GO:1990195">
    <property type="term" value="C:macrolide transmembrane transporter complex"/>
    <property type="evidence" value="ECO:0007669"/>
    <property type="project" value="InterPro"/>
</dbReference>
<name>G2KS76_MICAA</name>
<evidence type="ECO:0000313" key="11">
    <source>
        <dbReference type="Proteomes" id="UP000009286"/>
    </source>
</evidence>
<dbReference type="Pfam" id="PF25954">
    <property type="entry name" value="Beta-barrel_RND_2"/>
    <property type="match status" value="1"/>
</dbReference>
<keyword evidence="3" id="KW-0813">Transport</keyword>
<feature type="domain" description="CusB-like beta-barrel" evidence="8">
    <location>
        <begin position="233"/>
        <end position="306"/>
    </location>
</feature>
<evidence type="ECO:0000256" key="5">
    <source>
        <dbReference type="SAM" id="Coils"/>
    </source>
</evidence>
<dbReference type="InterPro" id="IPR058625">
    <property type="entry name" value="MdtA-like_BSH"/>
</dbReference>
<evidence type="ECO:0000256" key="3">
    <source>
        <dbReference type="ARBA" id="ARBA00022448"/>
    </source>
</evidence>
<dbReference type="NCBIfam" id="TIGR01730">
    <property type="entry name" value="RND_mfp"/>
    <property type="match status" value="1"/>
</dbReference>
<dbReference type="InterPro" id="IPR058627">
    <property type="entry name" value="MdtA-like_C"/>
</dbReference>
<dbReference type="GO" id="GO:1990961">
    <property type="term" value="P:xenobiotic detoxification by transmembrane export across the plasma membrane"/>
    <property type="evidence" value="ECO:0007669"/>
    <property type="project" value="InterPro"/>
</dbReference>
<proteinExistence type="inferred from homology"/>
<dbReference type="Gene3D" id="6.20.50.140">
    <property type="match status" value="1"/>
</dbReference>
<dbReference type="InterPro" id="IPR058792">
    <property type="entry name" value="Beta-barrel_RND_2"/>
</dbReference>
<evidence type="ECO:0000259" key="9">
    <source>
        <dbReference type="Pfam" id="PF25967"/>
    </source>
</evidence>
<dbReference type="InterPro" id="IPR058624">
    <property type="entry name" value="MdtA-like_HH"/>
</dbReference>
<reference evidence="10 11" key="1">
    <citation type="journal article" date="2011" name="BMC Genomics">
        <title>Genomic insights into an obligate epibiotic bacterial predator: Micavibrio aeruginosavorus ARL-13.</title>
        <authorList>
            <person name="Wang Z."/>
            <person name="Kadouri D."/>
            <person name="Wu M."/>
        </authorList>
    </citation>
    <scope>NUCLEOTIDE SEQUENCE [LARGE SCALE GENOMIC DNA]</scope>
    <source>
        <strain evidence="10 11">ARL-13</strain>
    </source>
</reference>
<dbReference type="STRING" id="856793.MICA_415"/>
<dbReference type="Gene3D" id="6.10.140.1990">
    <property type="match status" value="1"/>
</dbReference>
<feature type="domain" description="Multidrug resistance protein MdtA-like alpha-helical hairpin" evidence="6">
    <location>
        <begin position="116"/>
        <end position="192"/>
    </location>
</feature>
<protein>
    <submittedName>
        <fullName evidence="10">MacA</fullName>
    </submittedName>
</protein>
<comment type="subcellular location">
    <subcellularLocation>
        <location evidence="1">Cell envelope</location>
    </subcellularLocation>
</comment>
<evidence type="ECO:0000313" key="10">
    <source>
        <dbReference type="EMBL" id="AEP08759.1"/>
    </source>
</evidence>
<dbReference type="GO" id="GO:0015562">
    <property type="term" value="F:efflux transmembrane transporter activity"/>
    <property type="evidence" value="ECO:0007669"/>
    <property type="project" value="TreeGrafter"/>
</dbReference>
<feature type="domain" description="Multidrug resistance protein MdtA-like barrel-sandwich hybrid" evidence="7">
    <location>
        <begin position="70"/>
        <end position="223"/>
    </location>
</feature>